<protein>
    <submittedName>
        <fullName evidence="3">Uncharacterized protein</fullName>
    </submittedName>
</protein>
<proteinExistence type="predicted"/>
<feature type="signal peptide" evidence="2">
    <location>
        <begin position="1"/>
        <end position="29"/>
    </location>
</feature>
<evidence type="ECO:0000256" key="2">
    <source>
        <dbReference type="SAM" id="SignalP"/>
    </source>
</evidence>
<accession>A0A1G2DC83</accession>
<evidence type="ECO:0000313" key="4">
    <source>
        <dbReference type="Proteomes" id="UP000178636"/>
    </source>
</evidence>
<organism evidence="3 4">
    <name type="scientific">Candidatus Lloydbacteria bacterium RIFCSPHIGHO2_02_FULL_54_17</name>
    <dbReference type="NCBI Taxonomy" id="1798664"/>
    <lineage>
        <taxon>Bacteria</taxon>
        <taxon>Candidatus Lloydiibacteriota</taxon>
    </lineage>
</organism>
<dbReference type="Proteomes" id="UP000178636">
    <property type="component" value="Unassembled WGS sequence"/>
</dbReference>
<feature type="compositionally biased region" description="Basic and acidic residues" evidence="1">
    <location>
        <begin position="288"/>
        <end position="299"/>
    </location>
</feature>
<gene>
    <name evidence="3" type="ORF">A3C93_03625</name>
</gene>
<evidence type="ECO:0000313" key="3">
    <source>
        <dbReference type="EMBL" id="OGZ11229.1"/>
    </source>
</evidence>
<reference evidence="3 4" key="1">
    <citation type="journal article" date="2016" name="Nat. Commun.">
        <title>Thousands of microbial genomes shed light on interconnected biogeochemical processes in an aquifer system.</title>
        <authorList>
            <person name="Anantharaman K."/>
            <person name="Brown C.T."/>
            <person name="Hug L.A."/>
            <person name="Sharon I."/>
            <person name="Castelle C.J."/>
            <person name="Probst A.J."/>
            <person name="Thomas B.C."/>
            <person name="Singh A."/>
            <person name="Wilkins M.J."/>
            <person name="Karaoz U."/>
            <person name="Brodie E.L."/>
            <person name="Williams K.H."/>
            <person name="Hubbard S.S."/>
            <person name="Banfield J.F."/>
        </authorList>
    </citation>
    <scope>NUCLEOTIDE SEQUENCE [LARGE SCALE GENOMIC DNA]</scope>
</reference>
<feature type="chain" id="PRO_5009582510" evidence="2">
    <location>
        <begin position="30"/>
        <end position="518"/>
    </location>
</feature>
<evidence type="ECO:0000256" key="1">
    <source>
        <dbReference type="SAM" id="MobiDB-lite"/>
    </source>
</evidence>
<feature type="region of interest" description="Disordered" evidence="1">
    <location>
        <begin position="58"/>
        <end position="97"/>
    </location>
</feature>
<feature type="compositionally biased region" description="Low complexity" evidence="1">
    <location>
        <begin position="58"/>
        <end position="82"/>
    </location>
</feature>
<dbReference type="STRING" id="1798664.A3C93_03625"/>
<sequence length="518" mass="55951">MKKKKLPVLFFAVIISGASLSLATYSAYAQYDYYDPYSNSNIDYYPMNPVYTAPSGTTNSGTVSNTSSGTTGTTDGSTSVTTATCANKPLANPQNTRSVEIRDRGGAVFYLSPPKEELVGVRAYPETSTKIFKIIYGATGMQTDEKEIGLITVDNKCYPKYGYVQNESTVTTSVTSSTAVSSGSTQTAESTVVPEDATAVRLDPATGKVYNAKTGELISQARYDATLRKIYYKDTNSTYGTVFTDTTGYVNIDLRGMVDTYTAPSSTYTGDPDFDLLKVSPTPVSAGDVDRDGAIDKKAPPPPPPPPKGLTGSDSGVSDVGDKMIGDPDFDLLNVDIRGDALEKFRAEAVAVDQMGNVNVRGWDPKKKEEIVGHPEEVRTAEDLKVYVEAVALNDAAIKGIEIKLGVLELESREQGKLFGFIPVEMSSRVVVRFTPEDSTEDPVDVKFPWWHIFVKKSNGLSELKGEISGALTYATQMNSDDVGESPNASRAARALQLVSNIMKTKHDTVKNSISNVR</sequence>
<dbReference type="EMBL" id="MHLO01000036">
    <property type="protein sequence ID" value="OGZ11229.1"/>
    <property type="molecule type" value="Genomic_DNA"/>
</dbReference>
<dbReference type="AlphaFoldDB" id="A0A1G2DC83"/>
<keyword evidence="2" id="KW-0732">Signal</keyword>
<name>A0A1G2DC83_9BACT</name>
<comment type="caution">
    <text evidence="3">The sequence shown here is derived from an EMBL/GenBank/DDBJ whole genome shotgun (WGS) entry which is preliminary data.</text>
</comment>
<feature type="region of interest" description="Disordered" evidence="1">
    <location>
        <begin position="270"/>
        <end position="321"/>
    </location>
</feature>